<reference evidence="1 2" key="1">
    <citation type="submission" date="2024-09" db="EMBL/GenBank/DDBJ databases">
        <authorList>
            <person name="Sun Q."/>
            <person name="Mori K."/>
        </authorList>
    </citation>
    <scope>NUCLEOTIDE SEQUENCE [LARGE SCALE GENOMIC DNA]</scope>
    <source>
        <strain evidence="1 2">TBRC 1432</strain>
    </source>
</reference>
<dbReference type="Gene3D" id="2.80.10.50">
    <property type="match status" value="1"/>
</dbReference>
<organism evidence="1 2">
    <name type="scientific">Kutzneria chonburiensis</name>
    <dbReference type="NCBI Taxonomy" id="1483604"/>
    <lineage>
        <taxon>Bacteria</taxon>
        <taxon>Bacillati</taxon>
        <taxon>Actinomycetota</taxon>
        <taxon>Actinomycetes</taxon>
        <taxon>Pseudonocardiales</taxon>
        <taxon>Pseudonocardiaceae</taxon>
        <taxon>Kutzneria</taxon>
    </lineage>
</organism>
<sequence>MTSPTWKFRSHNFPDHYIRHRDFLGALTPTGDPEDDFLFTLVDRGFGLVP</sequence>
<keyword evidence="2" id="KW-1185">Reference proteome</keyword>
<dbReference type="EMBL" id="JBHLUD010000002">
    <property type="protein sequence ID" value="MFC0541423.1"/>
    <property type="molecule type" value="Genomic_DNA"/>
</dbReference>
<dbReference type="RefSeq" id="WP_273942569.1">
    <property type="nucleotide sequence ID" value="NZ_CP097263.1"/>
</dbReference>
<comment type="caution">
    <text evidence="1">The sequence shown here is derived from an EMBL/GenBank/DDBJ whole genome shotgun (WGS) entry which is preliminary data.</text>
</comment>
<gene>
    <name evidence="1" type="ORF">ACFFH7_08005</name>
</gene>
<proteinExistence type="predicted"/>
<dbReference type="Proteomes" id="UP001589810">
    <property type="component" value="Unassembled WGS sequence"/>
</dbReference>
<protein>
    <submittedName>
        <fullName evidence="1">AbfB domain-containing protein</fullName>
    </submittedName>
</protein>
<name>A0ABV6MM93_9PSEU</name>
<evidence type="ECO:0000313" key="1">
    <source>
        <dbReference type="EMBL" id="MFC0541423.1"/>
    </source>
</evidence>
<accession>A0ABV6MM93</accession>
<evidence type="ECO:0000313" key="2">
    <source>
        <dbReference type="Proteomes" id="UP001589810"/>
    </source>
</evidence>